<feature type="domain" description="ABC3 transporter permease C-terminal" evidence="7">
    <location>
        <begin position="318"/>
        <end position="429"/>
    </location>
</feature>
<evidence type="ECO:0000313" key="8">
    <source>
        <dbReference type="EMBL" id="MBD8893909.1"/>
    </source>
</evidence>
<dbReference type="RefSeq" id="WP_192150342.1">
    <property type="nucleotide sequence ID" value="NZ_JACYXI010000017.1"/>
</dbReference>
<protein>
    <submittedName>
        <fullName evidence="8">FtsX-like permease family protein</fullName>
    </submittedName>
</protein>
<dbReference type="InterPro" id="IPR003838">
    <property type="entry name" value="ABC3_permease_C"/>
</dbReference>
<reference evidence="9" key="1">
    <citation type="submission" date="2020-09" db="EMBL/GenBank/DDBJ databases">
        <title>The genome sequence of strain Labrenzia suaedae 4C16A.</title>
        <authorList>
            <person name="Liu Y."/>
        </authorList>
    </citation>
    <scope>NUCLEOTIDE SEQUENCE [LARGE SCALE GENOMIC DNA]</scope>
    <source>
        <strain evidence="9">4C16A</strain>
    </source>
</reference>
<evidence type="ECO:0000313" key="9">
    <source>
        <dbReference type="Proteomes" id="UP000632063"/>
    </source>
</evidence>
<feature type="transmembrane region" description="Helical" evidence="6">
    <location>
        <begin position="408"/>
        <end position="430"/>
    </location>
</feature>
<keyword evidence="5 6" id="KW-0472">Membrane</keyword>
<reference evidence="8 9" key="2">
    <citation type="journal article" date="2021" name="Int. J. Syst. Evol. Microbiol.">
        <title>Roseibium litorale sp. nov., isolated from a tidal flat sediment and proposal for the reclassification of Labrenzia polysiphoniae as Roseibium polysiphoniae comb. nov.</title>
        <authorList>
            <person name="Liu Y."/>
            <person name="Pei T."/>
            <person name="Du J."/>
            <person name="Chao M."/>
            <person name="Deng M.R."/>
            <person name="Zhu H."/>
        </authorList>
    </citation>
    <scope>NUCLEOTIDE SEQUENCE [LARGE SCALE GENOMIC DNA]</scope>
    <source>
        <strain evidence="8 9">4C16A</strain>
    </source>
</reference>
<dbReference type="PANTHER" id="PTHR43738">
    <property type="entry name" value="ABC TRANSPORTER, MEMBRANE PROTEIN"/>
    <property type="match status" value="1"/>
</dbReference>
<evidence type="ECO:0000256" key="6">
    <source>
        <dbReference type="SAM" id="Phobius"/>
    </source>
</evidence>
<evidence type="ECO:0000259" key="7">
    <source>
        <dbReference type="Pfam" id="PF02687"/>
    </source>
</evidence>
<name>A0ABR9CTF2_9HYPH</name>
<dbReference type="Proteomes" id="UP000632063">
    <property type="component" value="Unassembled WGS sequence"/>
</dbReference>
<feature type="transmembrane region" description="Helical" evidence="6">
    <location>
        <begin position="20"/>
        <end position="43"/>
    </location>
</feature>
<organism evidence="8 9">
    <name type="scientific">Roseibium litorale</name>
    <dbReference type="NCBI Taxonomy" id="2803841"/>
    <lineage>
        <taxon>Bacteria</taxon>
        <taxon>Pseudomonadati</taxon>
        <taxon>Pseudomonadota</taxon>
        <taxon>Alphaproteobacteria</taxon>
        <taxon>Hyphomicrobiales</taxon>
        <taxon>Stappiaceae</taxon>
        <taxon>Roseibium</taxon>
    </lineage>
</organism>
<keyword evidence="2" id="KW-1003">Cell membrane</keyword>
<sequence>MPDIFLDLWQDLAPGTQDALILVLLLLPAILIGLFVTAGYRPLALVRSLLWRYRWTNLMFVALIAVSVGLGVGLTAQERGLRQGTARAAEKFDLIVSASGSEITMLFAAVYLQPSDVPLLDGAAYDRIAKADNVQLAAPIAFGDSYEGAPVVGTTPQFVEHLSGALTEGRMFARSGEAVAGASVDLPVGAEFVPAHGSGEGADHEAHAGAKTRITGKMAATGSPWDKAILVPVEAVWEVHGLSNGHAPERAEQIGPPFDPEYFPGTPAVLVRAEALWANYALKSEFTTDKTMAFFPGAVLARLHSLMGDIRQVMSLMAVVTQVLVTAGVLTGLVVLVRLFSRRLALLRALGAPRRFVFAVVWSYAAVLIAAGALLGLAAGFAASGIISAEISRRTDILVQASLSWPEFHLIAGFVSLTVFLALLPALLSLNRPVIPDLRS</sequence>
<dbReference type="EMBL" id="JACYXI010000017">
    <property type="protein sequence ID" value="MBD8893909.1"/>
    <property type="molecule type" value="Genomic_DNA"/>
</dbReference>
<keyword evidence="3 6" id="KW-0812">Transmembrane</keyword>
<feature type="transmembrane region" description="Helical" evidence="6">
    <location>
        <begin position="55"/>
        <end position="74"/>
    </location>
</feature>
<comment type="caution">
    <text evidence="8">The sequence shown here is derived from an EMBL/GenBank/DDBJ whole genome shotgun (WGS) entry which is preliminary data.</text>
</comment>
<feature type="transmembrane region" description="Helical" evidence="6">
    <location>
        <begin position="316"/>
        <end position="341"/>
    </location>
</feature>
<keyword evidence="9" id="KW-1185">Reference proteome</keyword>
<comment type="subcellular location">
    <subcellularLocation>
        <location evidence="1">Cell membrane</location>
        <topology evidence="1">Multi-pass membrane protein</topology>
    </subcellularLocation>
</comment>
<evidence type="ECO:0000256" key="2">
    <source>
        <dbReference type="ARBA" id="ARBA00022475"/>
    </source>
</evidence>
<evidence type="ECO:0000256" key="1">
    <source>
        <dbReference type="ARBA" id="ARBA00004651"/>
    </source>
</evidence>
<evidence type="ECO:0000256" key="5">
    <source>
        <dbReference type="ARBA" id="ARBA00023136"/>
    </source>
</evidence>
<gene>
    <name evidence="8" type="ORF">IG616_20370</name>
</gene>
<evidence type="ECO:0000256" key="4">
    <source>
        <dbReference type="ARBA" id="ARBA00022989"/>
    </source>
</evidence>
<proteinExistence type="predicted"/>
<dbReference type="InterPro" id="IPR051125">
    <property type="entry name" value="ABC-4/HrtB_transporter"/>
</dbReference>
<dbReference type="Pfam" id="PF02687">
    <property type="entry name" value="FtsX"/>
    <property type="match status" value="1"/>
</dbReference>
<evidence type="ECO:0000256" key="3">
    <source>
        <dbReference type="ARBA" id="ARBA00022692"/>
    </source>
</evidence>
<feature type="transmembrane region" description="Helical" evidence="6">
    <location>
        <begin position="361"/>
        <end position="387"/>
    </location>
</feature>
<keyword evidence="4 6" id="KW-1133">Transmembrane helix</keyword>
<dbReference type="PANTHER" id="PTHR43738:SF2">
    <property type="entry name" value="ABC TRANSPORTER PERMEASE"/>
    <property type="match status" value="1"/>
</dbReference>
<accession>A0ABR9CTF2</accession>